<keyword evidence="3" id="KW-1003">Cell membrane</keyword>
<evidence type="ECO:0000256" key="3">
    <source>
        <dbReference type="ARBA" id="ARBA00022475"/>
    </source>
</evidence>
<dbReference type="PANTHER" id="PTHR33452:SF1">
    <property type="entry name" value="INNER MEMBRANE PROTEIN YPHA-RELATED"/>
    <property type="match status" value="1"/>
</dbReference>
<reference evidence="8 9" key="1">
    <citation type="journal article" date="2012" name="Environ. Microbiol.">
        <title>Complete genome of Candidatus Chloracidobacterium thermophilum, a chlorophyll-based photoheterotroph belonging to the phylum Acidobacteria.</title>
        <authorList>
            <person name="Garcia Costas A.M."/>
            <person name="Liu Z."/>
            <person name="Tomsho L.P."/>
            <person name="Schuster S.C."/>
            <person name="Ward D.M."/>
            <person name="Bryant D.A."/>
        </authorList>
    </citation>
    <scope>NUCLEOTIDE SEQUENCE [LARGE SCALE GENOMIC DNA]</scope>
    <source>
        <strain evidence="8 9">B</strain>
    </source>
</reference>
<evidence type="ECO:0000256" key="6">
    <source>
        <dbReference type="ARBA" id="ARBA00023136"/>
    </source>
</evidence>
<accession>G2LIW7</accession>
<feature type="transmembrane region" description="Helical" evidence="7">
    <location>
        <begin position="82"/>
        <end position="99"/>
    </location>
</feature>
<dbReference type="EMBL" id="CP002514">
    <property type="protein sequence ID" value="AEP12735.1"/>
    <property type="molecule type" value="Genomic_DNA"/>
</dbReference>
<keyword evidence="5 7" id="KW-1133">Transmembrane helix</keyword>
<dbReference type="OrthoDB" id="346004at2"/>
<dbReference type="PANTHER" id="PTHR33452">
    <property type="entry name" value="OXIDOREDUCTASE CATD-RELATED"/>
    <property type="match status" value="1"/>
</dbReference>
<organism evidence="8 9">
    <name type="scientific">Chloracidobacterium thermophilum (strain B)</name>
    <dbReference type="NCBI Taxonomy" id="981222"/>
    <lineage>
        <taxon>Bacteria</taxon>
        <taxon>Pseudomonadati</taxon>
        <taxon>Acidobacteriota</taxon>
        <taxon>Terriglobia</taxon>
        <taxon>Terriglobales</taxon>
        <taxon>Acidobacteriaceae</taxon>
        <taxon>Chloracidobacterium</taxon>
    </lineage>
</organism>
<keyword evidence="4 7" id="KW-0812">Transmembrane</keyword>
<proteinExistence type="inferred from homology"/>
<protein>
    <submittedName>
        <fullName evidence="8">Putative membrane protein</fullName>
    </submittedName>
</protein>
<evidence type="ECO:0000313" key="8">
    <source>
        <dbReference type="EMBL" id="AEP12735.1"/>
    </source>
</evidence>
<feature type="transmembrane region" description="Helical" evidence="7">
    <location>
        <begin position="20"/>
        <end position="39"/>
    </location>
</feature>
<dbReference type="Pfam" id="PF07681">
    <property type="entry name" value="DoxX"/>
    <property type="match status" value="1"/>
</dbReference>
<dbReference type="InterPro" id="IPR051907">
    <property type="entry name" value="DoxX-like_oxidoreductase"/>
</dbReference>
<evidence type="ECO:0000313" key="9">
    <source>
        <dbReference type="Proteomes" id="UP000006791"/>
    </source>
</evidence>
<evidence type="ECO:0000256" key="4">
    <source>
        <dbReference type="ARBA" id="ARBA00022692"/>
    </source>
</evidence>
<keyword evidence="9" id="KW-1185">Reference proteome</keyword>
<evidence type="ECO:0000256" key="7">
    <source>
        <dbReference type="SAM" id="Phobius"/>
    </source>
</evidence>
<dbReference type="RefSeq" id="WP_014100472.1">
    <property type="nucleotide sequence ID" value="NC_016024.1"/>
</dbReference>
<evidence type="ECO:0000256" key="5">
    <source>
        <dbReference type="ARBA" id="ARBA00022989"/>
    </source>
</evidence>
<name>G2LIW7_CHLTF</name>
<comment type="subcellular location">
    <subcellularLocation>
        <location evidence="1">Cell membrane</location>
        <topology evidence="1">Multi-pass membrane protein</topology>
    </subcellularLocation>
</comment>
<dbReference type="AlphaFoldDB" id="G2LIW7"/>
<dbReference type="STRING" id="981222.Cabther_A1990"/>
<dbReference type="Proteomes" id="UP000006791">
    <property type="component" value="Chromosome 1"/>
</dbReference>
<dbReference type="KEGG" id="ctm:Cabther_A1990"/>
<dbReference type="HOGENOM" id="CLU_058421_6_5_0"/>
<evidence type="ECO:0000256" key="2">
    <source>
        <dbReference type="ARBA" id="ARBA00006679"/>
    </source>
</evidence>
<evidence type="ECO:0000256" key="1">
    <source>
        <dbReference type="ARBA" id="ARBA00004651"/>
    </source>
</evidence>
<gene>
    <name evidence="8" type="ordered locus">Cabther_A1990</name>
</gene>
<feature type="transmembrane region" description="Helical" evidence="7">
    <location>
        <begin position="111"/>
        <end position="130"/>
    </location>
</feature>
<keyword evidence="6 7" id="KW-0472">Membrane</keyword>
<comment type="similarity">
    <text evidence="2">Belongs to the DoxX family.</text>
</comment>
<sequence>MKNLLWLPWLDRLSAGGPFLLRLAVGGAMVIHGSQKLFGDPGRFIGFVGKLGFPLPTVFGWAAIAAEFLGGLALVLGLATRWAAVFVALTMGVAAFIAHANDGFNKQEYPLVLMLGALSLLFSGAGAWSLDAQLSRFSKAD</sequence>
<dbReference type="GO" id="GO:0005886">
    <property type="term" value="C:plasma membrane"/>
    <property type="evidence" value="ECO:0007669"/>
    <property type="project" value="UniProtKB-SubCell"/>
</dbReference>
<dbReference type="InterPro" id="IPR032808">
    <property type="entry name" value="DoxX"/>
</dbReference>
<feature type="transmembrane region" description="Helical" evidence="7">
    <location>
        <begin position="51"/>
        <end position="76"/>
    </location>
</feature>